<gene>
    <name evidence="1" type="ORF">F383_24352</name>
</gene>
<name>A0A0B0P0A1_GOSAR</name>
<sequence length="26" mass="3308">MYRARLDVVLREWFMYFGLSQRPFIL</sequence>
<accession>A0A0B0P0A1</accession>
<reference evidence="2" key="1">
    <citation type="submission" date="2014-09" db="EMBL/GenBank/DDBJ databases">
        <authorList>
            <person name="Mudge J."/>
            <person name="Ramaraj T."/>
            <person name="Lindquist I.E."/>
            <person name="Bharti A.K."/>
            <person name="Sundararajan A."/>
            <person name="Cameron C.T."/>
            <person name="Woodward J.E."/>
            <person name="May G.D."/>
            <person name="Brubaker C."/>
            <person name="Broadhvest J."/>
            <person name="Wilkins T.A."/>
        </authorList>
    </citation>
    <scope>NUCLEOTIDE SEQUENCE</scope>
    <source>
        <strain evidence="2">cv. AKA8401</strain>
    </source>
</reference>
<dbReference type="EMBL" id="KN410761">
    <property type="protein sequence ID" value="KHG18505.1"/>
    <property type="molecule type" value="Genomic_DNA"/>
</dbReference>
<evidence type="ECO:0000313" key="1">
    <source>
        <dbReference type="EMBL" id="KHG18505.1"/>
    </source>
</evidence>
<protein>
    <submittedName>
        <fullName evidence="1">Uncharacterized protein</fullName>
    </submittedName>
</protein>
<proteinExistence type="predicted"/>
<dbReference type="AlphaFoldDB" id="A0A0B0P0A1"/>
<dbReference type="Proteomes" id="UP000032142">
    <property type="component" value="Unassembled WGS sequence"/>
</dbReference>
<organism evidence="1 2">
    <name type="scientific">Gossypium arboreum</name>
    <name type="common">Tree cotton</name>
    <name type="synonym">Gossypium nanking</name>
    <dbReference type="NCBI Taxonomy" id="29729"/>
    <lineage>
        <taxon>Eukaryota</taxon>
        <taxon>Viridiplantae</taxon>
        <taxon>Streptophyta</taxon>
        <taxon>Embryophyta</taxon>
        <taxon>Tracheophyta</taxon>
        <taxon>Spermatophyta</taxon>
        <taxon>Magnoliopsida</taxon>
        <taxon>eudicotyledons</taxon>
        <taxon>Gunneridae</taxon>
        <taxon>Pentapetalae</taxon>
        <taxon>rosids</taxon>
        <taxon>malvids</taxon>
        <taxon>Malvales</taxon>
        <taxon>Malvaceae</taxon>
        <taxon>Malvoideae</taxon>
        <taxon>Gossypium</taxon>
    </lineage>
</organism>
<evidence type="ECO:0000313" key="2">
    <source>
        <dbReference type="Proteomes" id="UP000032142"/>
    </source>
</evidence>
<keyword evidence="2" id="KW-1185">Reference proteome</keyword>